<dbReference type="Gene3D" id="3.90.215.10">
    <property type="entry name" value="Gamma Fibrinogen, chain A, domain 1"/>
    <property type="match status" value="1"/>
</dbReference>
<dbReference type="PANTHER" id="PTHR19143:SF458">
    <property type="entry name" value="FIBRINOGEN C-TERMINAL DOMAIN-CONTAINING PROTEIN-RELATED"/>
    <property type="match status" value="1"/>
</dbReference>
<comment type="caution">
    <text evidence="2">Lacks conserved residue(s) required for the propagation of feature annotation.</text>
</comment>
<dbReference type="PROSITE" id="PS51406">
    <property type="entry name" value="FIBRINOGEN_C_2"/>
    <property type="match status" value="1"/>
</dbReference>
<proteinExistence type="predicted"/>
<dbReference type="PROSITE" id="PS01186">
    <property type="entry name" value="EGF_2"/>
    <property type="match status" value="1"/>
</dbReference>
<evidence type="ECO:0000313" key="8">
    <source>
        <dbReference type="Proteomes" id="UP001159405"/>
    </source>
</evidence>
<keyword evidence="8" id="KW-1185">Reference proteome</keyword>
<dbReference type="PANTHER" id="PTHR19143">
    <property type="entry name" value="FIBRINOGEN/TENASCIN/ANGIOPOEITIN"/>
    <property type="match status" value="1"/>
</dbReference>
<dbReference type="EMBL" id="CALNXK010000055">
    <property type="protein sequence ID" value="CAH3134852.1"/>
    <property type="molecule type" value="Genomic_DNA"/>
</dbReference>
<dbReference type="InterPro" id="IPR020837">
    <property type="entry name" value="Fibrinogen_CS"/>
</dbReference>
<comment type="caution">
    <text evidence="7">The sequence shown here is derived from an EMBL/GenBank/DDBJ whole genome shotgun (WGS) entry which is preliminary data.</text>
</comment>
<evidence type="ECO:0000259" key="4">
    <source>
        <dbReference type="PROSITE" id="PS50026"/>
    </source>
</evidence>
<dbReference type="SMART" id="SM00186">
    <property type="entry name" value="FBG"/>
    <property type="match status" value="1"/>
</dbReference>
<feature type="disulfide bond" evidence="2">
    <location>
        <begin position="197"/>
        <end position="206"/>
    </location>
</feature>
<protein>
    <submittedName>
        <fullName evidence="7">Uncharacterized protein</fullName>
    </submittedName>
</protein>
<feature type="signal peptide" evidence="3">
    <location>
        <begin position="1"/>
        <end position="15"/>
    </location>
</feature>
<dbReference type="PROSITE" id="PS50948">
    <property type="entry name" value="PAN"/>
    <property type="match status" value="1"/>
</dbReference>
<evidence type="ECO:0000256" key="2">
    <source>
        <dbReference type="PROSITE-ProRule" id="PRU00076"/>
    </source>
</evidence>
<evidence type="ECO:0000313" key="7">
    <source>
        <dbReference type="EMBL" id="CAH3134852.1"/>
    </source>
</evidence>
<dbReference type="InterPro" id="IPR036056">
    <property type="entry name" value="Fibrinogen-like_C"/>
</dbReference>
<keyword evidence="1 2" id="KW-1015">Disulfide bond</keyword>
<dbReference type="InterPro" id="IPR002181">
    <property type="entry name" value="Fibrinogen_a/b/g_C_dom"/>
</dbReference>
<dbReference type="InterPro" id="IPR014716">
    <property type="entry name" value="Fibrinogen_a/b/g_C_1"/>
</dbReference>
<organism evidence="7 8">
    <name type="scientific">Porites lobata</name>
    <dbReference type="NCBI Taxonomy" id="104759"/>
    <lineage>
        <taxon>Eukaryota</taxon>
        <taxon>Metazoa</taxon>
        <taxon>Cnidaria</taxon>
        <taxon>Anthozoa</taxon>
        <taxon>Hexacorallia</taxon>
        <taxon>Scleractinia</taxon>
        <taxon>Fungiina</taxon>
        <taxon>Poritidae</taxon>
        <taxon>Porites</taxon>
    </lineage>
</organism>
<dbReference type="Pfam" id="PF00024">
    <property type="entry name" value="PAN_1"/>
    <property type="match status" value="1"/>
</dbReference>
<name>A0ABN8P5T2_9CNID</name>
<dbReference type="SUPFAM" id="SSF57196">
    <property type="entry name" value="EGF/Laminin"/>
    <property type="match status" value="1"/>
</dbReference>
<sequence length="456" mass="51467">MLLCLVLVFAETASGLSRISEPGFQAVNFAKAKEGRKLNGSVIKEMQVDTEGACRLQCVNDKQCRSYNFGLKKNKARNFLCQLNGSDRFVGFGNFTKDDNFKYRGMECSLQCVRNERCLSYNFMNTKNESGTFACELSNSDRFSGFGNFTEHDNFTYRGIQGKIPIFDDFFFNQPYPCGDKGICIPDYSKDSFTCKCDKGYGGRPCELIKDCSKLGQSGVTSSGVNYIIPDGGSPIQVLCDMTTDGGGWTVFQRRLDGSVDFYRAWESYKNGFGDLNSEFWLGNDNLHRLTASGDVMLRVDLEDFDGSITYAEYTKFQVADEADKYRITIGGYNGTAGDSMMYKPRDKRQFTVSNQQSFSNIISFLSPSYTAARAHNPDNLQFSTKDVDNDRTSANCAVSKKGAWWYHSCTLANLNGFYRRGSYNTRDPNDGVRWVTFRGHYYSLKRSEMKLKPKP</sequence>
<dbReference type="Proteomes" id="UP001159405">
    <property type="component" value="Unassembled WGS sequence"/>
</dbReference>
<evidence type="ECO:0000256" key="3">
    <source>
        <dbReference type="SAM" id="SignalP"/>
    </source>
</evidence>
<feature type="domain" description="Apple" evidence="5">
    <location>
        <begin position="30"/>
        <end position="108"/>
    </location>
</feature>
<evidence type="ECO:0000259" key="6">
    <source>
        <dbReference type="PROSITE" id="PS51406"/>
    </source>
</evidence>
<evidence type="ECO:0000259" key="5">
    <source>
        <dbReference type="PROSITE" id="PS50948"/>
    </source>
</evidence>
<dbReference type="PROSITE" id="PS00022">
    <property type="entry name" value="EGF_1"/>
    <property type="match status" value="1"/>
</dbReference>
<dbReference type="CDD" id="cd00087">
    <property type="entry name" value="FReD"/>
    <property type="match status" value="1"/>
</dbReference>
<feature type="disulfide bond" evidence="2">
    <location>
        <begin position="178"/>
        <end position="195"/>
    </location>
</feature>
<feature type="domain" description="EGF-like" evidence="4">
    <location>
        <begin position="169"/>
        <end position="207"/>
    </location>
</feature>
<dbReference type="PROSITE" id="PS00514">
    <property type="entry name" value="FIBRINOGEN_C_1"/>
    <property type="match status" value="1"/>
</dbReference>
<dbReference type="PROSITE" id="PS50026">
    <property type="entry name" value="EGF_3"/>
    <property type="match status" value="1"/>
</dbReference>
<gene>
    <name evidence="7" type="ORF">PLOB_00037642</name>
</gene>
<dbReference type="InterPro" id="IPR050373">
    <property type="entry name" value="Fibrinogen_C-term_domain"/>
</dbReference>
<feature type="domain" description="Fibrinogen C-terminal" evidence="6">
    <location>
        <begin position="203"/>
        <end position="456"/>
    </location>
</feature>
<keyword evidence="3" id="KW-0732">Signal</keyword>
<evidence type="ECO:0000256" key="1">
    <source>
        <dbReference type="ARBA" id="ARBA00023157"/>
    </source>
</evidence>
<feature type="chain" id="PRO_5047241728" evidence="3">
    <location>
        <begin position="16"/>
        <end position="456"/>
    </location>
</feature>
<accession>A0ABN8P5T2</accession>
<reference evidence="7 8" key="1">
    <citation type="submission" date="2022-05" db="EMBL/GenBank/DDBJ databases">
        <authorList>
            <consortium name="Genoscope - CEA"/>
            <person name="William W."/>
        </authorList>
    </citation>
    <scope>NUCLEOTIDE SEQUENCE [LARGE SCALE GENOMIC DNA]</scope>
</reference>
<keyword evidence="2" id="KW-0245">EGF-like domain</keyword>
<dbReference type="Pfam" id="PF00147">
    <property type="entry name" value="Fibrinogen_C"/>
    <property type="match status" value="1"/>
</dbReference>
<dbReference type="InterPro" id="IPR003609">
    <property type="entry name" value="Pan_app"/>
</dbReference>
<dbReference type="Gene3D" id="2.10.25.10">
    <property type="entry name" value="Laminin"/>
    <property type="match status" value="1"/>
</dbReference>
<dbReference type="SUPFAM" id="SSF56496">
    <property type="entry name" value="Fibrinogen C-terminal domain-like"/>
    <property type="match status" value="1"/>
</dbReference>
<dbReference type="NCBIfam" id="NF040941">
    <property type="entry name" value="GGGWT_bact"/>
    <property type="match status" value="1"/>
</dbReference>
<dbReference type="InterPro" id="IPR000742">
    <property type="entry name" value="EGF"/>
</dbReference>